<evidence type="ECO:0000256" key="3">
    <source>
        <dbReference type="ARBA" id="ARBA00022448"/>
    </source>
</evidence>
<feature type="transmembrane region" description="Helical" evidence="8">
    <location>
        <begin position="12"/>
        <end position="34"/>
    </location>
</feature>
<keyword evidence="6 8" id="KW-1133">Transmembrane helix</keyword>
<feature type="transmembrane region" description="Helical" evidence="8">
    <location>
        <begin position="181"/>
        <end position="207"/>
    </location>
</feature>
<dbReference type="CDD" id="cd17324">
    <property type="entry name" value="MFS_NepI_like"/>
    <property type="match status" value="1"/>
</dbReference>
<dbReference type="InterPro" id="IPR036259">
    <property type="entry name" value="MFS_trans_sf"/>
</dbReference>
<dbReference type="PANTHER" id="PTHR43271:SF1">
    <property type="entry name" value="INNER MEMBRANE TRANSPORT PROTEIN YNFM"/>
    <property type="match status" value="1"/>
</dbReference>
<dbReference type="SUPFAM" id="SSF103473">
    <property type="entry name" value="MFS general substrate transporter"/>
    <property type="match status" value="1"/>
</dbReference>
<dbReference type="InterPro" id="IPR020846">
    <property type="entry name" value="MFS_dom"/>
</dbReference>
<keyword evidence="4" id="KW-1003">Cell membrane</keyword>
<comment type="caution">
    <text evidence="10">The sequence shown here is derived from an EMBL/GenBank/DDBJ whole genome shotgun (WGS) entry which is preliminary data.</text>
</comment>
<dbReference type="PROSITE" id="PS50850">
    <property type="entry name" value="MFS"/>
    <property type="match status" value="1"/>
</dbReference>
<dbReference type="Pfam" id="PF07690">
    <property type="entry name" value="MFS_1"/>
    <property type="match status" value="2"/>
</dbReference>
<comment type="subcellular location">
    <subcellularLocation>
        <location evidence="1">Cell membrane</location>
        <topology evidence="1">Multi-pass membrane protein</topology>
    </subcellularLocation>
</comment>
<evidence type="ECO:0000313" key="10">
    <source>
        <dbReference type="EMBL" id="CUX58078.1"/>
    </source>
</evidence>
<keyword evidence="7 8" id="KW-0472">Membrane</keyword>
<feature type="transmembrane region" description="Helical" evidence="8">
    <location>
        <begin position="219"/>
        <end position="239"/>
    </location>
</feature>
<feature type="transmembrane region" description="Helical" evidence="8">
    <location>
        <begin position="94"/>
        <end position="116"/>
    </location>
</feature>
<evidence type="ECO:0000256" key="4">
    <source>
        <dbReference type="ARBA" id="ARBA00022475"/>
    </source>
</evidence>
<name>A0ABM9VLA1_9HYPH</name>
<dbReference type="Gene3D" id="1.20.1250.20">
    <property type="entry name" value="MFS general substrate transporter like domains"/>
    <property type="match status" value="1"/>
</dbReference>
<keyword evidence="11" id="KW-1185">Reference proteome</keyword>
<keyword evidence="3" id="KW-0813">Transport</keyword>
<evidence type="ECO:0000256" key="1">
    <source>
        <dbReference type="ARBA" id="ARBA00004651"/>
    </source>
</evidence>
<comment type="similarity">
    <text evidence="2">Belongs to the major facilitator superfamily.</text>
</comment>
<feature type="transmembrane region" description="Helical" evidence="8">
    <location>
        <begin position="46"/>
        <end position="67"/>
    </location>
</feature>
<evidence type="ECO:0000256" key="5">
    <source>
        <dbReference type="ARBA" id="ARBA00022692"/>
    </source>
</evidence>
<evidence type="ECO:0000259" key="9">
    <source>
        <dbReference type="PROSITE" id="PS50850"/>
    </source>
</evidence>
<proteinExistence type="inferred from homology"/>
<evidence type="ECO:0000256" key="2">
    <source>
        <dbReference type="ARBA" id="ARBA00008335"/>
    </source>
</evidence>
<evidence type="ECO:0000256" key="7">
    <source>
        <dbReference type="ARBA" id="ARBA00023136"/>
    </source>
</evidence>
<organism evidence="10 11">
    <name type="scientific">Agrobacterium genomosp. 13 str. CFBP 6927</name>
    <dbReference type="NCBI Taxonomy" id="1183428"/>
    <lineage>
        <taxon>Bacteria</taxon>
        <taxon>Pseudomonadati</taxon>
        <taxon>Pseudomonadota</taxon>
        <taxon>Alphaproteobacteria</taxon>
        <taxon>Hyphomicrobiales</taxon>
        <taxon>Rhizobiaceae</taxon>
        <taxon>Rhizobium/Agrobacterium group</taxon>
        <taxon>Agrobacterium</taxon>
        <taxon>Agrobacterium tumefaciens complex</taxon>
    </lineage>
</organism>
<feature type="domain" description="Major facilitator superfamily (MFS) profile" evidence="9">
    <location>
        <begin position="1"/>
        <end position="269"/>
    </location>
</feature>
<dbReference type="EMBL" id="FBWH01000042">
    <property type="protein sequence ID" value="CUX58078.1"/>
    <property type="molecule type" value="Genomic_DNA"/>
</dbReference>
<reference evidence="10 11" key="1">
    <citation type="submission" date="2016-01" db="EMBL/GenBank/DDBJ databases">
        <authorList>
            <person name="Regsiter A."/>
            <person name="william w."/>
        </authorList>
    </citation>
    <scope>NUCLEOTIDE SEQUENCE [LARGE SCALE GENOMIC DNA]</scope>
    <source>
        <strain evidence="10 11">CFBP 6927</strain>
    </source>
</reference>
<evidence type="ECO:0000313" key="11">
    <source>
        <dbReference type="Proteomes" id="UP000191812"/>
    </source>
</evidence>
<dbReference type="Proteomes" id="UP000191812">
    <property type="component" value="Unassembled WGS sequence"/>
</dbReference>
<feature type="transmembrane region" description="Helical" evidence="8">
    <location>
        <begin position="128"/>
        <end position="149"/>
    </location>
</feature>
<sequence>MTYVAEEVTPAAISPALGLYIAGSAIGGMIGRLGVSIAAEWLDWRWALAVVGLFSITAAVIFCLTAPQPRGFAPTNRSLSGFIGVYRIVLTDKVLVALYACGFLGMGVFVTVYNYGPFRLRAAPYELSHSQIGAIFLLYIVGSVSSATFGKLAGRIGVRLTLGWPVAMLLVGLLLTATTPLWLIITGIGVVTAGFFGAHTVASSWVTRRAFGYRGHASAVYLFAYYAGSSVLGSFGGVVWDRSGWPGLVIATMCVGGLVLVLALAIARSKPLQDPRQPKLGQELPG</sequence>
<accession>A0ABM9VLA1</accession>
<protein>
    <submittedName>
        <fullName evidence="10">Inner membrane transport protein ynfM</fullName>
    </submittedName>
</protein>
<keyword evidence="5 8" id="KW-0812">Transmembrane</keyword>
<dbReference type="PANTHER" id="PTHR43271">
    <property type="entry name" value="BLL2771 PROTEIN"/>
    <property type="match status" value="1"/>
</dbReference>
<feature type="transmembrane region" description="Helical" evidence="8">
    <location>
        <begin position="245"/>
        <end position="267"/>
    </location>
</feature>
<feature type="transmembrane region" description="Helical" evidence="8">
    <location>
        <begin position="156"/>
        <end position="175"/>
    </location>
</feature>
<evidence type="ECO:0000256" key="6">
    <source>
        <dbReference type="ARBA" id="ARBA00022989"/>
    </source>
</evidence>
<evidence type="ECO:0000256" key="8">
    <source>
        <dbReference type="SAM" id="Phobius"/>
    </source>
</evidence>
<dbReference type="InterPro" id="IPR011701">
    <property type="entry name" value="MFS"/>
</dbReference>
<gene>
    <name evidence="10" type="ORF">AGR13a_Lc30078</name>
</gene>